<dbReference type="KEGG" id="cca:CCA_00531"/>
<dbReference type="Proteomes" id="UP000002193">
    <property type="component" value="Chromosome"/>
</dbReference>
<dbReference type="HOGENOM" id="CLU_3133766_0_0_0"/>
<organism evidence="2 3">
    <name type="scientific">Chlamydia caviae (strain ATCC VR-813 / DSM 19441 / 03DC25 / GPIC)</name>
    <name type="common">Chlamydophila caviae</name>
    <dbReference type="NCBI Taxonomy" id="227941"/>
    <lineage>
        <taxon>Bacteria</taxon>
        <taxon>Pseudomonadati</taxon>
        <taxon>Chlamydiota</taxon>
        <taxon>Chlamydiia</taxon>
        <taxon>Chlamydiales</taxon>
        <taxon>Chlamydiaceae</taxon>
        <taxon>Chlamydia/Chlamydophila group</taxon>
        <taxon>Chlamydia</taxon>
    </lineage>
</organism>
<keyword evidence="1" id="KW-1133">Transmembrane helix</keyword>
<evidence type="ECO:0000256" key="1">
    <source>
        <dbReference type="SAM" id="Phobius"/>
    </source>
</evidence>
<reference evidence="2 3" key="1">
    <citation type="journal article" date="2003" name="Nucleic Acids Res.">
        <title>Genome sequence of Chlamydophila caviae (Chlamydia psittaci GPIC): examining the role of niche-specific genes in the evolution of the Chlamydiaceae.</title>
        <authorList>
            <person name="Read T.D."/>
            <person name="Myers G.S.A."/>
            <person name="Brunham R.C."/>
            <person name="Nelson W.C."/>
            <person name="Paulsen I.T."/>
            <person name="Heidelberg J.F."/>
            <person name="Holtzapple E.K."/>
            <person name="Khouri H.M."/>
            <person name="Federova N.B."/>
            <person name="Carty H.A."/>
            <person name="Umayam L.A."/>
            <person name="Haft D.H."/>
            <person name="Peterson J.D."/>
            <person name="Beanan M.J."/>
            <person name="White O."/>
            <person name="Salzberg S.L."/>
            <person name="Hsia R.-C."/>
            <person name="McClarty G."/>
            <person name="Rank R.G."/>
            <person name="Bavoil P.M."/>
            <person name="Fraser C.M."/>
        </authorList>
    </citation>
    <scope>NUCLEOTIDE SEQUENCE [LARGE SCALE GENOMIC DNA]</scope>
    <source>
        <strain evidence="3">ATCC VR-813 / DSM 19441 / 03DC25 / GPIC</strain>
    </source>
</reference>
<protein>
    <submittedName>
        <fullName evidence="2">Uncharacterized protein</fullName>
    </submittedName>
</protein>
<name>Q822Z5_CHLCV</name>
<feature type="transmembrane region" description="Helical" evidence="1">
    <location>
        <begin position="12"/>
        <end position="30"/>
    </location>
</feature>
<dbReference type="AlphaFoldDB" id="Q822Z5"/>
<accession>Q822Z5</accession>
<keyword evidence="3" id="KW-1185">Reference proteome</keyword>
<keyword evidence="1" id="KW-0472">Membrane</keyword>
<sequence length="49" mass="6051">MLIEPQEGIPFQVIQCYFMLNKLALFFLFYKIRKQLLFSFFLRILFTKL</sequence>
<dbReference type="STRING" id="227941.CCA_00531"/>
<dbReference type="EMBL" id="AE015925">
    <property type="protein sequence ID" value="AAP05274.1"/>
    <property type="molecule type" value="Genomic_DNA"/>
</dbReference>
<evidence type="ECO:0000313" key="2">
    <source>
        <dbReference type="EMBL" id="AAP05274.1"/>
    </source>
</evidence>
<evidence type="ECO:0000313" key="3">
    <source>
        <dbReference type="Proteomes" id="UP000002193"/>
    </source>
</evidence>
<proteinExistence type="predicted"/>
<gene>
    <name evidence="2" type="ordered locus">CCA_00531</name>
</gene>
<keyword evidence="1" id="KW-0812">Transmembrane</keyword>